<keyword evidence="11 14" id="KW-0408">Iron</keyword>
<evidence type="ECO:0000256" key="8">
    <source>
        <dbReference type="ARBA" id="ARBA00022824"/>
    </source>
</evidence>
<keyword evidence="10 15" id="KW-0560">Oxidoreductase</keyword>
<evidence type="ECO:0000256" key="10">
    <source>
        <dbReference type="ARBA" id="ARBA00023002"/>
    </source>
</evidence>
<gene>
    <name evidence="16" type="ORF">ONB1V03_LOCUS16917</name>
</gene>
<dbReference type="GO" id="GO:0004497">
    <property type="term" value="F:monooxygenase activity"/>
    <property type="evidence" value="ECO:0007669"/>
    <property type="project" value="UniProtKB-KW"/>
</dbReference>
<evidence type="ECO:0000256" key="14">
    <source>
        <dbReference type="PIRSR" id="PIRSR602403-1"/>
    </source>
</evidence>
<dbReference type="InterPro" id="IPR002403">
    <property type="entry name" value="Cyt_P450_E_grp-IV"/>
</dbReference>
<protein>
    <recommendedName>
        <fullName evidence="18">Cytochrome P450</fullName>
    </recommendedName>
</protein>
<comment type="function">
    <text evidence="2">May be involved in the metabolism of insect hormones and in the breakdown of synthetic insecticides.</text>
</comment>
<dbReference type="PANTHER" id="PTHR24292">
    <property type="entry name" value="CYTOCHROME P450"/>
    <property type="match status" value="1"/>
</dbReference>
<dbReference type="Proteomes" id="UP000728032">
    <property type="component" value="Unassembled WGS sequence"/>
</dbReference>
<evidence type="ECO:0000256" key="1">
    <source>
        <dbReference type="ARBA" id="ARBA00001971"/>
    </source>
</evidence>
<dbReference type="EMBL" id="OC934787">
    <property type="protein sequence ID" value="CAD7660347.1"/>
    <property type="molecule type" value="Genomic_DNA"/>
</dbReference>
<dbReference type="GO" id="GO:0020037">
    <property type="term" value="F:heme binding"/>
    <property type="evidence" value="ECO:0007669"/>
    <property type="project" value="InterPro"/>
</dbReference>
<dbReference type="SUPFAM" id="SSF48264">
    <property type="entry name" value="Cytochrome P450"/>
    <property type="match status" value="1"/>
</dbReference>
<dbReference type="Gene3D" id="1.10.630.10">
    <property type="entry name" value="Cytochrome P450"/>
    <property type="match status" value="1"/>
</dbReference>
<dbReference type="PANTHER" id="PTHR24292:SF54">
    <property type="entry name" value="CYP9F3-RELATED"/>
    <property type="match status" value="1"/>
</dbReference>
<evidence type="ECO:0000256" key="7">
    <source>
        <dbReference type="ARBA" id="ARBA00022723"/>
    </source>
</evidence>
<evidence type="ECO:0000256" key="5">
    <source>
        <dbReference type="ARBA" id="ARBA00010617"/>
    </source>
</evidence>
<comment type="cofactor">
    <cofactor evidence="1 14">
        <name>heme</name>
        <dbReference type="ChEBI" id="CHEBI:30413"/>
    </cofactor>
</comment>
<keyword evidence="17" id="KW-1185">Reference proteome</keyword>
<dbReference type="Pfam" id="PF00067">
    <property type="entry name" value="p450"/>
    <property type="match status" value="1"/>
</dbReference>
<keyword evidence="8" id="KW-0256">Endoplasmic reticulum</keyword>
<dbReference type="InterPro" id="IPR050476">
    <property type="entry name" value="Insect_CytP450_Detox"/>
</dbReference>
<evidence type="ECO:0000256" key="13">
    <source>
        <dbReference type="ARBA" id="ARBA00023136"/>
    </source>
</evidence>
<keyword evidence="7 14" id="KW-0479">Metal-binding</keyword>
<feature type="binding site" description="axial binding residue" evidence="14">
    <location>
        <position position="216"/>
    </location>
    <ligand>
        <name>heme</name>
        <dbReference type="ChEBI" id="CHEBI:30413"/>
    </ligand>
    <ligandPart>
        <name>Fe</name>
        <dbReference type="ChEBI" id="CHEBI:18248"/>
    </ligandPart>
</feature>
<evidence type="ECO:0000256" key="15">
    <source>
        <dbReference type="RuleBase" id="RU000461"/>
    </source>
</evidence>
<evidence type="ECO:0000256" key="2">
    <source>
        <dbReference type="ARBA" id="ARBA00003690"/>
    </source>
</evidence>
<feature type="non-terminal residue" evidence="16">
    <location>
        <position position="271"/>
    </location>
</feature>
<reference evidence="16" key="1">
    <citation type="submission" date="2020-11" db="EMBL/GenBank/DDBJ databases">
        <authorList>
            <person name="Tran Van P."/>
        </authorList>
    </citation>
    <scope>NUCLEOTIDE SEQUENCE</scope>
</reference>
<proteinExistence type="inferred from homology"/>
<dbReference type="GO" id="GO:0005789">
    <property type="term" value="C:endoplasmic reticulum membrane"/>
    <property type="evidence" value="ECO:0007669"/>
    <property type="project" value="UniProtKB-SubCell"/>
</dbReference>
<evidence type="ECO:0008006" key="18">
    <source>
        <dbReference type="Google" id="ProtNLM"/>
    </source>
</evidence>
<keyword evidence="12 15" id="KW-0503">Monooxygenase</keyword>
<organism evidence="16">
    <name type="scientific">Oppiella nova</name>
    <dbReference type="NCBI Taxonomy" id="334625"/>
    <lineage>
        <taxon>Eukaryota</taxon>
        <taxon>Metazoa</taxon>
        <taxon>Ecdysozoa</taxon>
        <taxon>Arthropoda</taxon>
        <taxon>Chelicerata</taxon>
        <taxon>Arachnida</taxon>
        <taxon>Acari</taxon>
        <taxon>Acariformes</taxon>
        <taxon>Sarcoptiformes</taxon>
        <taxon>Oribatida</taxon>
        <taxon>Brachypylina</taxon>
        <taxon>Oppioidea</taxon>
        <taxon>Oppiidae</taxon>
        <taxon>Oppiella</taxon>
    </lineage>
</organism>
<name>A0A7R9MHI1_9ACAR</name>
<evidence type="ECO:0000256" key="6">
    <source>
        <dbReference type="ARBA" id="ARBA00022617"/>
    </source>
</evidence>
<dbReference type="GO" id="GO:0005506">
    <property type="term" value="F:iron ion binding"/>
    <property type="evidence" value="ECO:0007669"/>
    <property type="project" value="InterPro"/>
</dbReference>
<dbReference type="InterPro" id="IPR036396">
    <property type="entry name" value="Cyt_P450_sf"/>
</dbReference>
<evidence type="ECO:0000256" key="9">
    <source>
        <dbReference type="ARBA" id="ARBA00022848"/>
    </source>
</evidence>
<comment type="subcellular location">
    <subcellularLocation>
        <location evidence="4">Endoplasmic reticulum membrane</location>
        <topology evidence="4">Peripheral membrane protein</topology>
    </subcellularLocation>
    <subcellularLocation>
        <location evidence="3">Microsome membrane</location>
        <topology evidence="3">Peripheral membrane protein</topology>
    </subcellularLocation>
</comment>
<dbReference type="PRINTS" id="PR00385">
    <property type="entry name" value="P450"/>
</dbReference>
<dbReference type="EMBL" id="CAJPVJ010019962">
    <property type="protein sequence ID" value="CAG2177485.1"/>
    <property type="molecule type" value="Genomic_DNA"/>
</dbReference>
<dbReference type="OrthoDB" id="2789670at2759"/>
<evidence type="ECO:0000256" key="4">
    <source>
        <dbReference type="ARBA" id="ARBA00004406"/>
    </source>
</evidence>
<evidence type="ECO:0000256" key="11">
    <source>
        <dbReference type="ARBA" id="ARBA00023004"/>
    </source>
</evidence>
<accession>A0A7R9MHI1</accession>
<dbReference type="PROSITE" id="PS00086">
    <property type="entry name" value="CYTOCHROME_P450"/>
    <property type="match status" value="1"/>
</dbReference>
<keyword evidence="9" id="KW-0492">Microsome</keyword>
<comment type="similarity">
    <text evidence="5 15">Belongs to the cytochrome P450 family.</text>
</comment>
<evidence type="ECO:0000256" key="3">
    <source>
        <dbReference type="ARBA" id="ARBA00004174"/>
    </source>
</evidence>
<evidence type="ECO:0000313" key="16">
    <source>
        <dbReference type="EMBL" id="CAD7660347.1"/>
    </source>
</evidence>
<keyword evidence="6 14" id="KW-0349">Heme</keyword>
<dbReference type="InterPro" id="IPR001128">
    <property type="entry name" value="Cyt_P450"/>
</dbReference>
<evidence type="ECO:0000256" key="12">
    <source>
        <dbReference type="ARBA" id="ARBA00023033"/>
    </source>
</evidence>
<sequence length="271" mass="30239">MRRNSDKKYNDFIDLMLNAGKDKDSTRDDTGAHVAFHAIGDEGNNSLVSGKPNIKNLTNTPLTEDEMVAQGLVFIVAGYEGPTNTLAFCTYELAVNPSAQSRLYEEIVASQDSDGEVDGDALARLPFMDAVVAETLRLHPPSVKLWRSASEDYALGDTGITIRKGQKLELSVYGIHRSEEYYANADTFIPDRFLPENRHTIQPYTYLPFGAGPRNCIGMRFALMEVKLALFHIIKKYELVRVPQTQVPLKSTKFKRANSTTSVVIGVKYRI</sequence>
<dbReference type="InterPro" id="IPR017972">
    <property type="entry name" value="Cyt_P450_CS"/>
</dbReference>
<evidence type="ECO:0000313" key="17">
    <source>
        <dbReference type="Proteomes" id="UP000728032"/>
    </source>
</evidence>
<dbReference type="GO" id="GO:0016705">
    <property type="term" value="F:oxidoreductase activity, acting on paired donors, with incorporation or reduction of molecular oxygen"/>
    <property type="evidence" value="ECO:0007669"/>
    <property type="project" value="InterPro"/>
</dbReference>
<dbReference type="PRINTS" id="PR00465">
    <property type="entry name" value="EP450IV"/>
</dbReference>
<dbReference type="AlphaFoldDB" id="A0A7R9MHI1"/>
<keyword evidence="13" id="KW-0472">Membrane</keyword>